<keyword evidence="2" id="KW-1185">Reference proteome</keyword>
<proteinExistence type="predicted"/>
<reference evidence="1" key="2">
    <citation type="submission" date="2023-06" db="EMBL/GenBank/DDBJ databases">
        <authorList>
            <consortium name="Lawrence Berkeley National Laboratory"/>
            <person name="Haridas S."/>
            <person name="Hensen N."/>
            <person name="Bonometti L."/>
            <person name="Westerberg I."/>
            <person name="Brannstrom I.O."/>
            <person name="Guillou S."/>
            <person name="Cros-Aarteil S."/>
            <person name="Calhoun S."/>
            <person name="Kuo A."/>
            <person name="Mondo S."/>
            <person name="Pangilinan J."/>
            <person name="Riley R."/>
            <person name="Labutti K."/>
            <person name="Andreopoulos B."/>
            <person name="Lipzen A."/>
            <person name="Chen C."/>
            <person name="Yanf M."/>
            <person name="Daum C."/>
            <person name="Ng V."/>
            <person name="Clum A."/>
            <person name="Steindorff A."/>
            <person name="Ohm R."/>
            <person name="Martin F."/>
            <person name="Silar P."/>
            <person name="Natvig D."/>
            <person name="Lalanne C."/>
            <person name="Gautier V."/>
            <person name="Ament-Velasquez S.L."/>
            <person name="Kruys A."/>
            <person name="Hutchinson M.I."/>
            <person name="Powell A.J."/>
            <person name="Barry K."/>
            <person name="Miller A.N."/>
            <person name="Grigoriev I.V."/>
            <person name="Debuchy R."/>
            <person name="Gladieux P."/>
            <person name="Thoren M.H."/>
            <person name="Johannesson H."/>
        </authorList>
    </citation>
    <scope>NUCLEOTIDE SEQUENCE</scope>
    <source>
        <strain evidence="1">CBS 958.72</strain>
    </source>
</reference>
<sequence>MEAGASCARALVTNFVYPPLGVVESSSCSWMHPWAGSWGRLPPNTRIHHILRNNVMSAVLLTPRTMRDARWLTWLPYLPYLTCRACAHEFGLGVRQVLCAIIHPPILYEVVVGGLFWSVNERQQVCQSVNSRTSERSSLHWPLILMSSIVGPGLIFSLRIESPFQCRREPWKPRVNLVLLLSTVCLSEAGSQNTREINLHMIGVLVVS</sequence>
<organism evidence="1 2">
    <name type="scientific">Lasiosphaeria ovina</name>
    <dbReference type="NCBI Taxonomy" id="92902"/>
    <lineage>
        <taxon>Eukaryota</taxon>
        <taxon>Fungi</taxon>
        <taxon>Dikarya</taxon>
        <taxon>Ascomycota</taxon>
        <taxon>Pezizomycotina</taxon>
        <taxon>Sordariomycetes</taxon>
        <taxon>Sordariomycetidae</taxon>
        <taxon>Sordariales</taxon>
        <taxon>Lasiosphaeriaceae</taxon>
        <taxon>Lasiosphaeria</taxon>
    </lineage>
</organism>
<evidence type="ECO:0000313" key="2">
    <source>
        <dbReference type="Proteomes" id="UP001287356"/>
    </source>
</evidence>
<name>A0AAE0NLG2_9PEZI</name>
<comment type="caution">
    <text evidence="1">The sequence shown here is derived from an EMBL/GenBank/DDBJ whole genome shotgun (WGS) entry which is preliminary data.</text>
</comment>
<dbReference type="EMBL" id="JAULSN010000001">
    <property type="protein sequence ID" value="KAK3383615.1"/>
    <property type="molecule type" value="Genomic_DNA"/>
</dbReference>
<protein>
    <submittedName>
        <fullName evidence="1">Uncharacterized protein</fullName>
    </submittedName>
</protein>
<gene>
    <name evidence="1" type="ORF">B0T24DRAFT_55587</name>
</gene>
<dbReference type="Proteomes" id="UP001287356">
    <property type="component" value="Unassembled WGS sequence"/>
</dbReference>
<reference evidence="1" key="1">
    <citation type="journal article" date="2023" name="Mol. Phylogenet. Evol.">
        <title>Genome-scale phylogeny and comparative genomics of the fungal order Sordariales.</title>
        <authorList>
            <person name="Hensen N."/>
            <person name="Bonometti L."/>
            <person name="Westerberg I."/>
            <person name="Brannstrom I.O."/>
            <person name="Guillou S."/>
            <person name="Cros-Aarteil S."/>
            <person name="Calhoun S."/>
            <person name="Haridas S."/>
            <person name="Kuo A."/>
            <person name="Mondo S."/>
            <person name="Pangilinan J."/>
            <person name="Riley R."/>
            <person name="LaButti K."/>
            <person name="Andreopoulos B."/>
            <person name="Lipzen A."/>
            <person name="Chen C."/>
            <person name="Yan M."/>
            <person name="Daum C."/>
            <person name="Ng V."/>
            <person name="Clum A."/>
            <person name="Steindorff A."/>
            <person name="Ohm R.A."/>
            <person name="Martin F."/>
            <person name="Silar P."/>
            <person name="Natvig D.O."/>
            <person name="Lalanne C."/>
            <person name="Gautier V."/>
            <person name="Ament-Velasquez S.L."/>
            <person name="Kruys A."/>
            <person name="Hutchinson M.I."/>
            <person name="Powell A.J."/>
            <person name="Barry K."/>
            <person name="Miller A.N."/>
            <person name="Grigoriev I.V."/>
            <person name="Debuchy R."/>
            <person name="Gladieux P."/>
            <person name="Hiltunen Thoren M."/>
            <person name="Johannesson H."/>
        </authorList>
    </citation>
    <scope>NUCLEOTIDE SEQUENCE</scope>
    <source>
        <strain evidence="1">CBS 958.72</strain>
    </source>
</reference>
<dbReference type="AlphaFoldDB" id="A0AAE0NLG2"/>
<accession>A0AAE0NLG2</accession>
<evidence type="ECO:0000313" key="1">
    <source>
        <dbReference type="EMBL" id="KAK3383615.1"/>
    </source>
</evidence>